<dbReference type="InterPro" id="IPR034660">
    <property type="entry name" value="DinB/YfiT-like"/>
</dbReference>
<evidence type="ECO:0000313" key="3">
    <source>
        <dbReference type="EMBL" id="QBA63694.1"/>
    </source>
</evidence>
<protein>
    <submittedName>
        <fullName evidence="3">DinB family protein</fullName>
    </submittedName>
</protein>
<evidence type="ECO:0000313" key="4">
    <source>
        <dbReference type="Proteomes" id="UP000290889"/>
    </source>
</evidence>
<name>A0A411E847_9FLAO</name>
<reference evidence="3 4" key="1">
    <citation type="submission" date="2019-01" db="EMBL/GenBank/DDBJ databases">
        <title>Muriicola soli sp. nov., isolated from soil.</title>
        <authorList>
            <person name="Kang H.J."/>
            <person name="Kim S.B."/>
        </authorList>
    </citation>
    <scope>NUCLEOTIDE SEQUENCE [LARGE SCALE GENOMIC DNA]</scope>
    <source>
        <strain evidence="3 4">MMS17-SY002</strain>
    </source>
</reference>
<dbReference type="Gene3D" id="1.20.120.450">
    <property type="entry name" value="dinb family like domain"/>
    <property type="match status" value="1"/>
</dbReference>
<feature type="domain" description="DinB-like" evidence="2">
    <location>
        <begin position="35"/>
        <end position="189"/>
    </location>
</feature>
<gene>
    <name evidence="3" type="ORF">EQY75_03530</name>
</gene>
<sequence>MKKLFLPVLCLILFGFTSDIVKLTEEERNFAVSELTKAKDQLLNTLDGLSEEQLNFKPDASSWSIAEGVEHLTISENAFHDMLTASLENPADPARRSEVKMQDGQLMDMIRDRTQKVKTSEPFEPSGKFGSYEETLDALLAKRSEHIEYLKTTEDDLRNHYGQLPFGTIDAYQMILFMSGHMDRHVAQMDEVINHEDFPE</sequence>
<keyword evidence="1" id="KW-0175">Coiled coil</keyword>
<accession>A0A411E847</accession>
<dbReference type="Pfam" id="PF12867">
    <property type="entry name" value="DinB_2"/>
    <property type="match status" value="1"/>
</dbReference>
<dbReference type="AlphaFoldDB" id="A0A411E847"/>
<organism evidence="3 4">
    <name type="scientific">Muriicola soli</name>
    <dbReference type="NCBI Taxonomy" id="2507538"/>
    <lineage>
        <taxon>Bacteria</taxon>
        <taxon>Pseudomonadati</taxon>
        <taxon>Bacteroidota</taxon>
        <taxon>Flavobacteriia</taxon>
        <taxon>Flavobacteriales</taxon>
        <taxon>Flavobacteriaceae</taxon>
        <taxon>Muriicola</taxon>
    </lineage>
</organism>
<dbReference type="KEGG" id="mur:EQY75_03530"/>
<dbReference type="RefSeq" id="WP_129602930.1">
    <property type="nucleotide sequence ID" value="NZ_CP035544.1"/>
</dbReference>
<evidence type="ECO:0000256" key="1">
    <source>
        <dbReference type="SAM" id="Coils"/>
    </source>
</evidence>
<dbReference type="Proteomes" id="UP000290889">
    <property type="component" value="Chromosome"/>
</dbReference>
<dbReference type="EMBL" id="CP035544">
    <property type="protein sequence ID" value="QBA63694.1"/>
    <property type="molecule type" value="Genomic_DNA"/>
</dbReference>
<dbReference type="SUPFAM" id="SSF109854">
    <property type="entry name" value="DinB/YfiT-like putative metalloenzymes"/>
    <property type="match status" value="1"/>
</dbReference>
<feature type="coiled-coil region" evidence="1">
    <location>
        <begin position="21"/>
        <end position="52"/>
    </location>
</feature>
<keyword evidence="4" id="KW-1185">Reference proteome</keyword>
<evidence type="ECO:0000259" key="2">
    <source>
        <dbReference type="Pfam" id="PF12867"/>
    </source>
</evidence>
<dbReference type="OrthoDB" id="1524454at2"/>
<proteinExistence type="predicted"/>
<dbReference type="InterPro" id="IPR024775">
    <property type="entry name" value="DinB-like"/>
</dbReference>